<dbReference type="GO" id="GO:0009245">
    <property type="term" value="P:lipid A biosynthetic process"/>
    <property type="evidence" value="ECO:0007669"/>
    <property type="project" value="UniProtKB-UniRule"/>
</dbReference>
<comment type="function">
    <text evidence="1">Condensation of UDP-2,3-diacylglucosamine and 2,3-diacylglucosamine-1-phosphate to form lipid A disaccharide, a precursor of lipid A, a phosphorylated glycolipid that anchors the lipopolysaccharide to the outer membrane of the cell.</text>
</comment>
<evidence type="ECO:0000256" key="5">
    <source>
        <dbReference type="ARBA" id="ARBA00022556"/>
    </source>
</evidence>
<evidence type="ECO:0000256" key="7">
    <source>
        <dbReference type="ARBA" id="ARBA00022679"/>
    </source>
</evidence>
<dbReference type="EMBL" id="AP019368">
    <property type="protein sequence ID" value="BBH54413.1"/>
    <property type="molecule type" value="Genomic_DNA"/>
</dbReference>
<sequence>MEKILPGGICIIAGEASGDAQASLLIKALKAEIKERGLPDKSFFGCAGPLMRNEGVECVVNVEDLAVFGLTEIISHYNTISKLYKKILQEIRIRCPEAVIFVDYPGFNLRLIQEVYALGITTIYHIPPKVWAHGSKRTKVLQENSYLVTSILPFEIQFFKERGVNAKFIGNPLKDAVDDYLKTNIKSKVTNKIAILPGSRKNEIKNLLPLLIESFINLHERLDKVTGAIPIAKTLDPNFVKKIAYQTAEKFGRTKEWIDDKISFGIGNAYEVMNSSSYAWVCSGTATLETAFFSTPMSVFYKVSPITGLILKKILKVKYISLVNLATNRETIPEYIQENALAVNLVNHALKLLNDSEIRTDMINELVEVQKMFPKNSAKNAAQAMLNTIEQYNIPYEYKFKLHKETWNQL</sequence>
<keyword evidence="7" id="KW-0808">Transferase</keyword>
<dbReference type="PANTHER" id="PTHR30372">
    <property type="entry name" value="LIPID-A-DISACCHARIDE SYNTHASE"/>
    <property type="match status" value="1"/>
</dbReference>
<evidence type="ECO:0000313" key="12">
    <source>
        <dbReference type="Proteomes" id="UP000291236"/>
    </source>
</evidence>
<keyword evidence="5" id="KW-0441">Lipid A biosynthesis</keyword>
<dbReference type="SUPFAM" id="SSF53756">
    <property type="entry name" value="UDP-Glycosyltransferase/glycogen phosphorylase"/>
    <property type="match status" value="1"/>
</dbReference>
<dbReference type="InterPro" id="IPR003835">
    <property type="entry name" value="Glyco_trans_19"/>
</dbReference>
<dbReference type="KEGG" id="sbf:JCM31447_28780"/>
<evidence type="ECO:0000256" key="2">
    <source>
        <dbReference type="ARBA" id="ARBA00012687"/>
    </source>
</evidence>
<dbReference type="NCBIfam" id="TIGR00215">
    <property type="entry name" value="lpxB"/>
    <property type="match status" value="1"/>
</dbReference>
<dbReference type="Proteomes" id="UP000291236">
    <property type="component" value="Chromosome"/>
</dbReference>
<reference evidence="11 12" key="1">
    <citation type="submission" date="2018-12" db="EMBL/GenBank/DDBJ databases">
        <title>Rubrispira sanarue gen. nov., sp., nov., a member of the order Silvanigrellales, isolated from a brackish lake in Hamamatsu Japan.</title>
        <authorList>
            <person name="Maejima Y."/>
            <person name="Iino T."/>
            <person name="Muraguchi Y."/>
            <person name="Fukuda K."/>
            <person name="Nojiri H."/>
            <person name="Ohkuma M."/>
            <person name="Moriuchi R."/>
            <person name="Dohra H."/>
            <person name="Kimbara K."/>
            <person name="Shintani M."/>
        </authorList>
    </citation>
    <scope>NUCLEOTIDE SEQUENCE [LARGE SCALE GENOMIC DNA]</scope>
    <source>
        <strain evidence="11 12">RF1110005</strain>
    </source>
</reference>
<dbReference type="GO" id="GO:0008915">
    <property type="term" value="F:lipid-A-disaccharide synthase activity"/>
    <property type="evidence" value="ECO:0007669"/>
    <property type="project" value="UniProtKB-UniRule"/>
</dbReference>
<evidence type="ECO:0000256" key="9">
    <source>
        <dbReference type="ARBA" id="ARBA00048975"/>
    </source>
</evidence>
<keyword evidence="6" id="KW-0328">Glycosyltransferase</keyword>
<keyword evidence="12" id="KW-1185">Reference proteome</keyword>
<evidence type="ECO:0000256" key="6">
    <source>
        <dbReference type="ARBA" id="ARBA00022676"/>
    </source>
</evidence>
<dbReference type="OrthoDB" id="5288848at2"/>
<dbReference type="AlphaFoldDB" id="A0A4P2VM09"/>
<organism evidence="11 12">
    <name type="scientific">Fluviispira sanaruensis</name>
    <dbReference type="NCBI Taxonomy" id="2493639"/>
    <lineage>
        <taxon>Bacteria</taxon>
        <taxon>Pseudomonadati</taxon>
        <taxon>Bdellovibrionota</taxon>
        <taxon>Oligoflexia</taxon>
        <taxon>Silvanigrellales</taxon>
        <taxon>Silvanigrellaceae</taxon>
        <taxon>Fluviispira</taxon>
    </lineage>
</organism>
<name>A0A4P2VM09_FLUSA</name>
<evidence type="ECO:0000256" key="4">
    <source>
        <dbReference type="ARBA" id="ARBA00022516"/>
    </source>
</evidence>
<dbReference type="Pfam" id="PF02684">
    <property type="entry name" value="LpxB"/>
    <property type="match status" value="1"/>
</dbReference>
<proteinExistence type="predicted"/>
<dbReference type="GO" id="GO:0016020">
    <property type="term" value="C:membrane"/>
    <property type="evidence" value="ECO:0007669"/>
    <property type="project" value="GOC"/>
</dbReference>
<evidence type="ECO:0000256" key="10">
    <source>
        <dbReference type="NCBIfam" id="TIGR00215"/>
    </source>
</evidence>
<protein>
    <recommendedName>
        <fullName evidence="3 10">Lipid-A-disaccharide synthase</fullName>
        <ecNumber evidence="2 10">2.4.1.182</ecNumber>
    </recommendedName>
</protein>
<gene>
    <name evidence="11" type="ORF">JCM31447_28780</name>
</gene>
<dbReference type="EC" id="2.4.1.182" evidence="2 10"/>
<dbReference type="RefSeq" id="WP_130612103.1">
    <property type="nucleotide sequence ID" value="NZ_AP019368.1"/>
</dbReference>
<keyword evidence="8" id="KW-0443">Lipid metabolism</keyword>
<keyword evidence="4" id="KW-0444">Lipid biosynthesis</keyword>
<evidence type="ECO:0000256" key="3">
    <source>
        <dbReference type="ARBA" id="ARBA00020902"/>
    </source>
</evidence>
<evidence type="ECO:0000313" key="11">
    <source>
        <dbReference type="EMBL" id="BBH54413.1"/>
    </source>
</evidence>
<evidence type="ECO:0000256" key="1">
    <source>
        <dbReference type="ARBA" id="ARBA00002056"/>
    </source>
</evidence>
<dbReference type="GO" id="GO:0005543">
    <property type="term" value="F:phospholipid binding"/>
    <property type="evidence" value="ECO:0007669"/>
    <property type="project" value="TreeGrafter"/>
</dbReference>
<accession>A0A4P2VM09</accession>
<dbReference type="PANTHER" id="PTHR30372:SF4">
    <property type="entry name" value="LIPID-A-DISACCHARIDE SYNTHASE, MITOCHONDRIAL-RELATED"/>
    <property type="match status" value="1"/>
</dbReference>
<comment type="catalytic activity">
    <reaction evidence="9">
        <text>a lipid X + a UDP-2-N,3-O-bis[(3R)-3-hydroxyacyl]-alpha-D-glucosamine = a lipid A disaccharide + UDP + H(+)</text>
        <dbReference type="Rhea" id="RHEA:67828"/>
        <dbReference type="ChEBI" id="CHEBI:15378"/>
        <dbReference type="ChEBI" id="CHEBI:58223"/>
        <dbReference type="ChEBI" id="CHEBI:137748"/>
        <dbReference type="ChEBI" id="CHEBI:176338"/>
        <dbReference type="ChEBI" id="CHEBI:176343"/>
        <dbReference type="EC" id="2.4.1.182"/>
    </reaction>
</comment>
<evidence type="ECO:0000256" key="8">
    <source>
        <dbReference type="ARBA" id="ARBA00023098"/>
    </source>
</evidence>